<evidence type="ECO:0000313" key="1">
    <source>
        <dbReference type="EMBL" id="KRP45743.1"/>
    </source>
</evidence>
<dbReference type="InterPro" id="IPR010982">
    <property type="entry name" value="Lambda_DNA-bd_dom_sf"/>
</dbReference>
<evidence type="ECO:0000313" key="2">
    <source>
        <dbReference type="Proteomes" id="UP000051446"/>
    </source>
</evidence>
<dbReference type="PATRIC" id="fig|75588.4.peg.4682"/>
<dbReference type="AlphaFoldDB" id="A0A0R2YBC3"/>
<dbReference type="InterPro" id="IPR001387">
    <property type="entry name" value="Cro/C1-type_HTH"/>
</dbReference>
<protein>
    <recommendedName>
        <fullName evidence="3">HTH cro/C1-type domain-containing protein</fullName>
    </recommendedName>
</protein>
<sequence length="86" mass="9558">MAFGQGKKACMARQSMTLRAVSAECSGGRLRVLLNECNISPMDFALFLKISPQRLNNWFARGIPHSQLDRIARLLSVNAHWLKTGG</sequence>
<dbReference type="EMBL" id="JYLH01000006">
    <property type="protein sequence ID" value="KRP45743.1"/>
    <property type="molecule type" value="Genomic_DNA"/>
</dbReference>
<reference evidence="1 2" key="1">
    <citation type="submission" date="2015-02" db="EMBL/GenBank/DDBJ databases">
        <title>Pseudomonas helleri sp. nov. and Pseudomonas weihenstephanensis sp. nov., isolated from raw cows milk.</title>
        <authorList>
            <person name="von Neubeck M."/>
            <person name="Huptas C."/>
            <person name="Wenning M."/>
            <person name="Scherer S."/>
        </authorList>
    </citation>
    <scope>NUCLEOTIDE SEQUENCE [LARGE SCALE GENOMIC DNA]</scope>
    <source>
        <strain evidence="1 2">DSM 17149</strain>
    </source>
</reference>
<dbReference type="RefSeq" id="WP_057012262.1">
    <property type="nucleotide sequence ID" value="NZ_JYLH01000006.1"/>
</dbReference>
<proteinExistence type="predicted"/>
<dbReference type="GO" id="GO:0003677">
    <property type="term" value="F:DNA binding"/>
    <property type="evidence" value="ECO:0007669"/>
    <property type="project" value="InterPro"/>
</dbReference>
<accession>A0A0R2YBC3</accession>
<organism evidence="1 2">
    <name type="scientific">Pseudomonas libanensis</name>
    <dbReference type="NCBI Taxonomy" id="75588"/>
    <lineage>
        <taxon>Bacteria</taxon>
        <taxon>Pseudomonadati</taxon>
        <taxon>Pseudomonadota</taxon>
        <taxon>Gammaproteobacteria</taxon>
        <taxon>Pseudomonadales</taxon>
        <taxon>Pseudomonadaceae</taxon>
        <taxon>Pseudomonas</taxon>
    </lineage>
</organism>
<name>A0A0R2YBC3_9PSED</name>
<evidence type="ECO:0008006" key="3">
    <source>
        <dbReference type="Google" id="ProtNLM"/>
    </source>
</evidence>
<gene>
    <name evidence="1" type="ORF">TU73_11390</name>
</gene>
<dbReference type="Proteomes" id="UP000051446">
    <property type="component" value="Unassembled WGS sequence"/>
</dbReference>
<dbReference type="SUPFAM" id="SSF47413">
    <property type="entry name" value="lambda repressor-like DNA-binding domains"/>
    <property type="match status" value="1"/>
</dbReference>
<dbReference type="CDD" id="cd00093">
    <property type="entry name" value="HTH_XRE"/>
    <property type="match status" value="1"/>
</dbReference>
<comment type="caution">
    <text evidence="1">The sequence shown here is derived from an EMBL/GenBank/DDBJ whole genome shotgun (WGS) entry which is preliminary data.</text>
</comment>